<dbReference type="OrthoDB" id="9803907at2"/>
<keyword evidence="1 4" id="KW-0808">Transferase</keyword>
<accession>A0A516GZX2</accession>
<dbReference type="Pfam" id="PF00583">
    <property type="entry name" value="Acetyltransf_1"/>
    <property type="match status" value="1"/>
</dbReference>
<dbReference type="AlphaFoldDB" id="A0A516GZX2"/>
<dbReference type="InterPro" id="IPR000182">
    <property type="entry name" value="GNAT_dom"/>
</dbReference>
<dbReference type="GO" id="GO:0016747">
    <property type="term" value="F:acyltransferase activity, transferring groups other than amino-acyl groups"/>
    <property type="evidence" value="ECO:0007669"/>
    <property type="project" value="InterPro"/>
</dbReference>
<organism evidence="4 5">
    <name type="scientific">Ferrovibrio terrae</name>
    <dbReference type="NCBI Taxonomy" id="2594003"/>
    <lineage>
        <taxon>Bacteria</taxon>
        <taxon>Pseudomonadati</taxon>
        <taxon>Pseudomonadota</taxon>
        <taxon>Alphaproteobacteria</taxon>
        <taxon>Rhodospirillales</taxon>
        <taxon>Rhodospirillaceae</taxon>
        <taxon>Ferrovibrio</taxon>
    </lineage>
</organism>
<evidence type="ECO:0000313" key="5">
    <source>
        <dbReference type="Proteomes" id="UP000317496"/>
    </source>
</evidence>
<dbReference type="InterPro" id="IPR050832">
    <property type="entry name" value="Bact_Acetyltransf"/>
</dbReference>
<dbReference type="Proteomes" id="UP000317496">
    <property type="component" value="Chromosome"/>
</dbReference>
<gene>
    <name evidence="4" type="ORF">FNB15_07240</name>
</gene>
<dbReference type="PANTHER" id="PTHR43877:SF2">
    <property type="entry name" value="AMINOALKYLPHOSPHONATE N-ACETYLTRANSFERASE-RELATED"/>
    <property type="match status" value="1"/>
</dbReference>
<dbReference type="KEGG" id="fer:FNB15_07240"/>
<reference evidence="4 5" key="1">
    <citation type="submission" date="2019-07" db="EMBL/GenBank/DDBJ databases">
        <title>Genome sequencing for Ferrovibrio sp. K5.</title>
        <authorList>
            <person name="Park S.-J."/>
        </authorList>
    </citation>
    <scope>NUCLEOTIDE SEQUENCE [LARGE SCALE GENOMIC DNA]</scope>
    <source>
        <strain evidence="4 5">K5</strain>
    </source>
</reference>
<sequence>MTMSEMPKEEKARATLRQITEADAAGYRACLDRVAAERRYLAFTAAPPLQEVKFYIMAMLQRGLPFVVAVDAEGQVVGWCNIHVLPQTEHRVGFSHVGTVGMGLDAAWRGRGLGREMLQSVFDTAGRVGIERVELQVYASNESAVKLYRKFGFVTEGIKSRARKIDGQYDDIIMMARLRPPQSSGGAR</sequence>
<protein>
    <submittedName>
        <fullName evidence="4">GNAT family N-acetyltransferase</fullName>
    </submittedName>
</protein>
<dbReference type="InterPro" id="IPR016181">
    <property type="entry name" value="Acyl_CoA_acyltransferase"/>
</dbReference>
<dbReference type="Gene3D" id="3.40.630.30">
    <property type="match status" value="1"/>
</dbReference>
<keyword evidence="2" id="KW-0012">Acyltransferase</keyword>
<keyword evidence="5" id="KW-1185">Reference proteome</keyword>
<dbReference type="CDD" id="cd04301">
    <property type="entry name" value="NAT_SF"/>
    <property type="match status" value="1"/>
</dbReference>
<dbReference type="PANTHER" id="PTHR43877">
    <property type="entry name" value="AMINOALKYLPHOSPHONATE N-ACETYLTRANSFERASE-RELATED-RELATED"/>
    <property type="match status" value="1"/>
</dbReference>
<feature type="domain" description="N-acetyltransferase" evidence="3">
    <location>
        <begin position="14"/>
        <end position="179"/>
    </location>
</feature>
<dbReference type="EMBL" id="CP041636">
    <property type="protein sequence ID" value="QDO97081.1"/>
    <property type="molecule type" value="Genomic_DNA"/>
</dbReference>
<dbReference type="SUPFAM" id="SSF55729">
    <property type="entry name" value="Acyl-CoA N-acyltransferases (Nat)"/>
    <property type="match status" value="1"/>
</dbReference>
<dbReference type="PROSITE" id="PS51186">
    <property type="entry name" value="GNAT"/>
    <property type="match status" value="1"/>
</dbReference>
<evidence type="ECO:0000256" key="2">
    <source>
        <dbReference type="ARBA" id="ARBA00023315"/>
    </source>
</evidence>
<proteinExistence type="predicted"/>
<evidence type="ECO:0000313" key="4">
    <source>
        <dbReference type="EMBL" id="QDO97081.1"/>
    </source>
</evidence>
<evidence type="ECO:0000256" key="1">
    <source>
        <dbReference type="ARBA" id="ARBA00022679"/>
    </source>
</evidence>
<name>A0A516GZX2_9PROT</name>
<evidence type="ECO:0000259" key="3">
    <source>
        <dbReference type="PROSITE" id="PS51186"/>
    </source>
</evidence>